<dbReference type="SUPFAM" id="SSF46785">
    <property type="entry name" value="Winged helix' DNA-binding domain"/>
    <property type="match status" value="1"/>
</dbReference>
<dbReference type="Gene3D" id="1.10.10.10">
    <property type="entry name" value="Winged helix-like DNA-binding domain superfamily/Winged helix DNA-binding domain"/>
    <property type="match status" value="1"/>
</dbReference>
<dbReference type="PANTHER" id="PTHR33154">
    <property type="entry name" value="TRANSCRIPTIONAL REGULATOR, ARSR FAMILY"/>
    <property type="match status" value="1"/>
</dbReference>
<keyword evidence="7" id="KW-1185">Reference proteome</keyword>
<accession>A0A2A9EI13</accession>
<evidence type="ECO:0000256" key="1">
    <source>
        <dbReference type="ARBA" id="ARBA00023015"/>
    </source>
</evidence>
<evidence type="ECO:0000259" key="5">
    <source>
        <dbReference type="SMART" id="SM00418"/>
    </source>
</evidence>
<dbReference type="InterPro" id="IPR036390">
    <property type="entry name" value="WH_DNA-bd_sf"/>
</dbReference>
<evidence type="ECO:0000256" key="2">
    <source>
        <dbReference type="ARBA" id="ARBA00023125"/>
    </source>
</evidence>
<feature type="compositionally biased region" description="Basic and acidic residues" evidence="4">
    <location>
        <begin position="208"/>
        <end position="218"/>
    </location>
</feature>
<comment type="caution">
    <text evidence="6">The sequence shown here is derived from an EMBL/GenBank/DDBJ whole genome shotgun (WGS) entry which is preliminary data.</text>
</comment>
<keyword evidence="1" id="KW-0805">Transcription regulation</keyword>
<gene>
    <name evidence="6" type="ORF">ATJ97_0356</name>
</gene>
<dbReference type="InterPro" id="IPR036388">
    <property type="entry name" value="WH-like_DNA-bd_sf"/>
</dbReference>
<feature type="compositionally biased region" description="Basic and acidic residues" evidence="4">
    <location>
        <begin position="173"/>
        <end position="183"/>
    </location>
</feature>
<keyword evidence="3" id="KW-0804">Transcription</keyword>
<dbReference type="Pfam" id="PF12840">
    <property type="entry name" value="HTH_20"/>
    <property type="match status" value="1"/>
</dbReference>
<evidence type="ECO:0000313" key="6">
    <source>
        <dbReference type="EMBL" id="PFG37892.1"/>
    </source>
</evidence>
<feature type="region of interest" description="Disordered" evidence="4">
    <location>
        <begin position="173"/>
        <end position="218"/>
    </location>
</feature>
<proteinExistence type="predicted"/>
<dbReference type="OrthoDB" id="7945987at2"/>
<dbReference type="CDD" id="cd00090">
    <property type="entry name" value="HTH_ARSR"/>
    <property type="match status" value="1"/>
</dbReference>
<evidence type="ECO:0000313" key="7">
    <source>
        <dbReference type="Proteomes" id="UP000222106"/>
    </source>
</evidence>
<dbReference type="SMART" id="SM00418">
    <property type="entry name" value="HTH_ARSR"/>
    <property type="match status" value="1"/>
</dbReference>
<dbReference type="PANTHER" id="PTHR33154:SF15">
    <property type="entry name" value="REGULATORY PROTEIN ARSR"/>
    <property type="match status" value="1"/>
</dbReference>
<dbReference type="Proteomes" id="UP000222106">
    <property type="component" value="Unassembled WGS sequence"/>
</dbReference>
<dbReference type="InterPro" id="IPR001845">
    <property type="entry name" value="HTH_ArsR_DNA-bd_dom"/>
</dbReference>
<keyword evidence="2" id="KW-0238">DNA-binding</keyword>
<evidence type="ECO:0000256" key="3">
    <source>
        <dbReference type="ARBA" id="ARBA00023163"/>
    </source>
</evidence>
<dbReference type="EMBL" id="PDJI01000004">
    <property type="protein sequence ID" value="PFG37892.1"/>
    <property type="molecule type" value="Genomic_DNA"/>
</dbReference>
<sequence>MTTGQPAPQERPQRVLDVVALKALAHPLRTQLWDALMAGPATASQLAERLGESSGLTSYHLRQLAKHGFIEEAPGRGTGREKFWRVVEADTRIEHGRARTPAGREALAIFGDEWLRLRYRSAARYHERKRSGREEEWAGAAADLDSYLHATREELSEMVEEYTELLTRWGERLGARSENERPPGARTVEIQFRAFPRDPGAPPGAGTSDDRPAEGRER</sequence>
<dbReference type="InterPro" id="IPR051081">
    <property type="entry name" value="HTH_MetalResp_TranReg"/>
</dbReference>
<name>A0A2A9EI13_9MICO</name>
<protein>
    <submittedName>
        <fullName evidence="6">Helix-turn-helix protein</fullName>
    </submittedName>
</protein>
<dbReference type="GO" id="GO:0003677">
    <property type="term" value="F:DNA binding"/>
    <property type="evidence" value="ECO:0007669"/>
    <property type="project" value="UniProtKB-KW"/>
</dbReference>
<reference evidence="6 7" key="1">
    <citation type="submission" date="2017-10" db="EMBL/GenBank/DDBJ databases">
        <title>Sequencing the genomes of 1000 actinobacteria strains.</title>
        <authorList>
            <person name="Klenk H.-P."/>
        </authorList>
    </citation>
    <scope>NUCLEOTIDE SEQUENCE [LARGE SCALE GENOMIC DNA]</scope>
    <source>
        <strain evidence="6 7">DSM 21838</strain>
    </source>
</reference>
<organism evidence="6 7">
    <name type="scientific">Georgenia soli</name>
    <dbReference type="NCBI Taxonomy" id="638953"/>
    <lineage>
        <taxon>Bacteria</taxon>
        <taxon>Bacillati</taxon>
        <taxon>Actinomycetota</taxon>
        <taxon>Actinomycetes</taxon>
        <taxon>Micrococcales</taxon>
        <taxon>Bogoriellaceae</taxon>
        <taxon>Georgenia</taxon>
    </lineage>
</organism>
<evidence type="ECO:0000256" key="4">
    <source>
        <dbReference type="SAM" id="MobiDB-lite"/>
    </source>
</evidence>
<dbReference type="AlphaFoldDB" id="A0A2A9EI13"/>
<dbReference type="RefSeq" id="WP_098482267.1">
    <property type="nucleotide sequence ID" value="NZ_PDJI01000004.1"/>
</dbReference>
<dbReference type="GO" id="GO:0003700">
    <property type="term" value="F:DNA-binding transcription factor activity"/>
    <property type="evidence" value="ECO:0007669"/>
    <property type="project" value="InterPro"/>
</dbReference>
<feature type="domain" description="HTH arsR-type" evidence="5">
    <location>
        <begin position="19"/>
        <end position="98"/>
    </location>
</feature>
<dbReference type="InterPro" id="IPR011991">
    <property type="entry name" value="ArsR-like_HTH"/>
</dbReference>